<comment type="similarity">
    <text evidence="2">Belongs to the phospholipase D family.</text>
</comment>
<keyword evidence="6" id="KW-0443">Lipid metabolism</keyword>
<name>A0ABN3KUN5_9ACTN</name>
<keyword evidence="9" id="KW-1185">Reference proteome</keyword>
<evidence type="ECO:0000256" key="4">
    <source>
        <dbReference type="ARBA" id="ARBA00022801"/>
    </source>
</evidence>
<dbReference type="EMBL" id="BAAATA010000001">
    <property type="protein sequence ID" value="GAA2470542.1"/>
    <property type="molecule type" value="Genomic_DNA"/>
</dbReference>
<dbReference type="Pfam" id="PF13091">
    <property type="entry name" value="PLDc_2"/>
    <property type="match status" value="2"/>
</dbReference>
<keyword evidence="4" id="KW-0378">Hydrolase</keyword>
<dbReference type="PANTHER" id="PTHR43856">
    <property type="entry name" value="CARDIOLIPIN HYDROLASE"/>
    <property type="match status" value="1"/>
</dbReference>
<evidence type="ECO:0000256" key="2">
    <source>
        <dbReference type="ARBA" id="ARBA00008664"/>
    </source>
</evidence>
<sequence>MLVVVLLTLGLGTGQGGQASALSTGALFNNPLSSVRSEQTAIRDHIVDLIEAADPGSTIRMSVYHLWSGTVAQALADAHTDPMRAVDVQVVLDETSRSSSYADGSYGVLADALGTDTAQGSFVTLCPTGRSCLGDPADSGINHNKFALFSSVADGSMREVVVQTSSNLTPSSYDKLWNSAITVAGNFTLYTAYANYFDKQVAKDYANWSYSSTSAGAHKVYFFPRAGTGTSTDTIVGVLDNVQCTWSDSTGSHRTAIRVGMFTLTRTGVANKLVSLRQAGCTVDIVYGTAGPSAWDILDADSGIQKRCYDHDDDGDEGAASSPTPRMTIHSKYLLVDGWYAGERDKVLWTGSANYTTPGLRYNDETIMKIDDDAVYAAYLSNFNAVRGAAVPGTADNVAECKS</sequence>
<dbReference type="InterPro" id="IPR025202">
    <property type="entry name" value="PLD-like_dom"/>
</dbReference>
<evidence type="ECO:0000256" key="5">
    <source>
        <dbReference type="ARBA" id="ARBA00022963"/>
    </source>
</evidence>
<evidence type="ECO:0000313" key="9">
    <source>
        <dbReference type="Proteomes" id="UP001501358"/>
    </source>
</evidence>
<keyword evidence="5" id="KW-0442">Lipid degradation</keyword>
<accession>A0ABN3KUN5</accession>
<dbReference type="SUPFAM" id="SSF56024">
    <property type="entry name" value="Phospholipase D/nuclease"/>
    <property type="match status" value="2"/>
</dbReference>
<dbReference type="Gene3D" id="3.30.870.10">
    <property type="entry name" value="Endonuclease Chain A"/>
    <property type="match status" value="2"/>
</dbReference>
<evidence type="ECO:0000259" key="7">
    <source>
        <dbReference type="Pfam" id="PF13091"/>
    </source>
</evidence>
<dbReference type="Proteomes" id="UP001501358">
    <property type="component" value="Unassembled WGS sequence"/>
</dbReference>
<evidence type="ECO:0000256" key="3">
    <source>
        <dbReference type="ARBA" id="ARBA00012027"/>
    </source>
</evidence>
<proteinExistence type="inferred from homology"/>
<evidence type="ECO:0000256" key="6">
    <source>
        <dbReference type="ARBA" id="ARBA00023098"/>
    </source>
</evidence>
<organism evidence="8 9">
    <name type="scientific">Streptomyces thermolineatus</name>
    <dbReference type="NCBI Taxonomy" id="44033"/>
    <lineage>
        <taxon>Bacteria</taxon>
        <taxon>Bacillati</taxon>
        <taxon>Actinomycetota</taxon>
        <taxon>Actinomycetes</taxon>
        <taxon>Kitasatosporales</taxon>
        <taxon>Streptomycetaceae</taxon>
        <taxon>Streptomyces</taxon>
    </lineage>
</organism>
<gene>
    <name evidence="8" type="ORF">GCM10010406_02640</name>
</gene>
<reference evidence="8 9" key="1">
    <citation type="journal article" date="2019" name="Int. J. Syst. Evol. Microbiol.">
        <title>The Global Catalogue of Microorganisms (GCM) 10K type strain sequencing project: providing services to taxonomists for standard genome sequencing and annotation.</title>
        <authorList>
            <consortium name="The Broad Institute Genomics Platform"/>
            <consortium name="The Broad Institute Genome Sequencing Center for Infectious Disease"/>
            <person name="Wu L."/>
            <person name="Ma J."/>
        </authorList>
    </citation>
    <scope>NUCLEOTIDE SEQUENCE [LARGE SCALE GENOMIC DNA]</scope>
    <source>
        <strain evidence="8 9">JCM 6307</strain>
    </source>
</reference>
<dbReference type="InterPro" id="IPR051406">
    <property type="entry name" value="PLD_domain"/>
</dbReference>
<feature type="domain" description="Phospholipase D-like" evidence="7">
    <location>
        <begin position="47"/>
        <end position="199"/>
    </location>
</feature>
<feature type="domain" description="Phospholipase D-like" evidence="7">
    <location>
        <begin position="255"/>
        <end position="385"/>
    </location>
</feature>
<comment type="catalytic activity">
    <reaction evidence="1">
        <text>a 1,2-diacyl-sn-glycero-3-phosphocholine + H2O = a 1,2-diacyl-sn-glycero-3-phosphate + choline + H(+)</text>
        <dbReference type="Rhea" id="RHEA:14445"/>
        <dbReference type="ChEBI" id="CHEBI:15354"/>
        <dbReference type="ChEBI" id="CHEBI:15377"/>
        <dbReference type="ChEBI" id="CHEBI:15378"/>
        <dbReference type="ChEBI" id="CHEBI:57643"/>
        <dbReference type="ChEBI" id="CHEBI:58608"/>
        <dbReference type="EC" id="3.1.4.4"/>
    </reaction>
</comment>
<dbReference type="EC" id="3.1.4.4" evidence="3"/>
<dbReference type="PANTHER" id="PTHR43856:SF1">
    <property type="entry name" value="MITOCHONDRIAL CARDIOLIPIN HYDROLASE"/>
    <property type="match status" value="1"/>
</dbReference>
<comment type="caution">
    <text evidence="8">The sequence shown here is derived from an EMBL/GenBank/DDBJ whole genome shotgun (WGS) entry which is preliminary data.</text>
</comment>
<evidence type="ECO:0000256" key="1">
    <source>
        <dbReference type="ARBA" id="ARBA00000798"/>
    </source>
</evidence>
<protein>
    <recommendedName>
        <fullName evidence="3">phospholipase D</fullName>
        <ecNumber evidence="3">3.1.4.4</ecNumber>
    </recommendedName>
</protein>
<evidence type="ECO:0000313" key="8">
    <source>
        <dbReference type="EMBL" id="GAA2470542.1"/>
    </source>
</evidence>